<evidence type="ECO:0000256" key="8">
    <source>
        <dbReference type="ARBA" id="ARBA00022777"/>
    </source>
</evidence>
<organism evidence="23 24">
    <name type="scientific">Salvia divinorum</name>
    <name type="common">Maria pastora</name>
    <name type="synonym">Diviner's sage</name>
    <dbReference type="NCBI Taxonomy" id="28513"/>
    <lineage>
        <taxon>Eukaryota</taxon>
        <taxon>Viridiplantae</taxon>
        <taxon>Streptophyta</taxon>
        <taxon>Embryophyta</taxon>
        <taxon>Tracheophyta</taxon>
        <taxon>Spermatophyta</taxon>
        <taxon>Magnoliopsida</taxon>
        <taxon>eudicotyledons</taxon>
        <taxon>Gunneridae</taxon>
        <taxon>Pentapetalae</taxon>
        <taxon>asterids</taxon>
        <taxon>lamiids</taxon>
        <taxon>Lamiales</taxon>
        <taxon>Lamiaceae</taxon>
        <taxon>Nepetoideae</taxon>
        <taxon>Mentheae</taxon>
        <taxon>Salviinae</taxon>
        <taxon>Salvia</taxon>
        <taxon>Salvia subgen. Calosphace</taxon>
    </lineage>
</organism>
<evidence type="ECO:0000256" key="7">
    <source>
        <dbReference type="ARBA" id="ARBA00022741"/>
    </source>
</evidence>
<dbReference type="FunFam" id="3.30.200.20:FF:000178">
    <property type="entry name" value="serine/threonine-protein kinase PBS1-like"/>
    <property type="match status" value="1"/>
</dbReference>
<evidence type="ECO:0000256" key="4">
    <source>
        <dbReference type="ARBA" id="ARBA00022679"/>
    </source>
</evidence>
<comment type="similarity">
    <text evidence="17">Belongs to the protein kinase superfamily. Ser/Thr protein kinase family.</text>
</comment>
<dbReference type="Pfam" id="PF00069">
    <property type="entry name" value="Pkinase"/>
    <property type="match status" value="1"/>
</dbReference>
<dbReference type="SMART" id="SM00220">
    <property type="entry name" value="S_TKc"/>
    <property type="match status" value="1"/>
</dbReference>
<dbReference type="PROSITE" id="PS50927">
    <property type="entry name" value="BULB_LECTIN"/>
    <property type="match status" value="1"/>
</dbReference>
<evidence type="ECO:0000256" key="12">
    <source>
        <dbReference type="ARBA" id="ARBA00023157"/>
    </source>
</evidence>
<evidence type="ECO:0000256" key="11">
    <source>
        <dbReference type="ARBA" id="ARBA00023136"/>
    </source>
</evidence>
<keyword evidence="8 17" id="KW-0418">Kinase</keyword>
<reference evidence="23 24" key="1">
    <citation type="submission" date="2024-06" db="EMBL/GenBank/DDBJ databases">
        <title>A chromosome level genome sequence of Diviner's sage (Salvia divinorum).</title>
        <authorList>
            <person name="Ford S.A."/>
            <person name="Ro D.-K."/>
            <person name="Ness R.W."/>
            <person name="Phillips M.A."/>
        </authorList>
    </citation>
    <scope>NUCLEOTIDE SEQUENCE [LARGE SCALE GENOMIC DNA]</scope>
    <source>
        <strain evidence="23">SAF-2024a</strain>
        <tissue evidence="23">Leaf</tissue>
    </source>
</reference>
<evidence type="ECO:0000256" key="10">
    <source>
        <dbReference type="ARBA" id="ARBA00022989"/>
    </source>
</evidence>
<keyword evidence="7 17" id="KW-0547">Nucleotide-binding</keyword>
<evidence type="ECO:0000259" key="21">
    <source>
        <dbReference type="PROSITE" id="PS50011"/>
    </source>
</evidence>
<keyword evidence="12" id="KW-1015">Disulfide bond</keyword>
<evidence type="ECO:0000259" key="22">
    <source>
        <dbReference type="PROSITE" id="PS50927"/>
    </source>
</evidence>
<dbReference type="PANTHER" id="PTHR47976:SF60">
    <property type="entry name" value="RECEPTOR-LIKE SERINE_THREONINE-PROTEIN KINASE"/>
    <property type="match status" value="1"/>
</dbReference>
<dbReference type="PROSITE" id="PS00107">
    <property type="entry name" value="PROTEIN_KINASE_ATP"/>
    <property type="match status" value="1"/>
</dbReference>
<dbReference type="InterPro" id="IPR011009">
    <property type="entry name" value="Kinase-like_dom_sf"/>
</dbReference>
<evidence type="ECO:0000256" key="5">
    <source>
        <dbReference type="ARBA" id="ARBA00022692"/>
    </source>
</evidence>
<dbReference type="Gene3D" id="3.30.200.20">
    <property type="entry name" value="Phosphorylase Kinase, domain 1"/>
    <property type="match status" value="1"/>
</dbReference>
<dbReference type="InterPro" id="IPR017441">
    <property type="entry name" value="Protein_kinase_ATP_BS"/>
</dbReference>
<feature type="domain" description="Protein kinase" evidence="21">
    <location>
        <begin position="504"/>
        <end position="798"/>
    </location>
</feature>
<dbReference type="FunFam" id="1.10.510.10:FF:000621">
    <property type="entry name" value="Serine/threonine-protein kinase"/>
    <property type="match status" value="1"/>
</dbReference>
<feature type="binding site" evidence="18">
    <location>
        <position position="533"/>
    </location>
    <ligand>
        <name>ATP</name>
        <dbReference type="ChEBI" id="CHEBI:30616"/>
    </ligand>
</feature>
<evidence type="ECO:0000256" key="13">
    <source>
        <dbReference type="ARBA" id="ARBA00023170"/>
    </source>
</evidence>
<dbReference type="Pfam" id="PF01453">
    <property type="entry name" value="B_lectin"/>
    <property type="match status" value="1"/>
</dbReference>
<dbReference type="EMBL" id="JBEAFC010000011">
    <property type="protein sequence ID" value="KAL1536326.1"/>
    <property type="molecule type" value="Genomic_DNA"/>
</dbReference>
<keyword evidence="13" id="KW-0675">Receptor</keyword>
<dbReference type="InterPro" id="IPR001480">
    <property type="entry name" value="Bulb-type_lectin_dom"/>
</dbReference>
<keyword evidence="6 20" id="KW-0732">Signal</keyword>
<dbReference type="AlphaFoldDB" id="A0ABD1FWV0"/>
<dbReference type="Gene3D" id="2.90.10.10">
    <property type="entry name" value="Bulb-type lectin domain"/>
    <property type="match status" value="1"/>
</dbReference>
<keyword evidence="4 17" id="KW-0808">Transferase</keyword>
<sequence>MGRPPVFPFCLFLLCTHLLPSPALAGPISVPSIPINFTASYLQFIDNSGAFLASEKGSFQARITNSKPESRSFYFVIIHVASHTIVWSANRNRHISQSSQLRLTTEGLTLYNDSAHPIWSTPANPRPVSSMQLLESGNLLLLDSTKNILWQSFDFPTDLLVSGQTLGAGKSLVASSGDDGELSQGSYRLVVDDDDAVLQWNGMVYWKLSMDKNAFRDTSLPVDFLMFNTTGLFLMGGNGRKVVMKIIIKGNSPDLGFAKLDYKGLLSVVSFNSVDRSSNQVMEGPSDRCQIPMICRKLDVCSSGGSCWCAPGFHNDPRMNNGDCVPTDTSLVLPDSCNNDTDFKYLSLRSDLDYFSNDFTDPVIRDVNISLCQSLCSKSCSCVGIFFSERFGSCYMISDYLGSMKLGSRDRIGYVKMVAVGAPNSDVKNEPAFPTIAAVLLPSSAVLAIAVVVLVCIRRRQGRRFSKKVARSKLDHGEDEEMDFVSIPGLPVRIDYAELAEATENFKNQIGSGGFGTVYKGTLLDGSDVAVKKITCLGLQGKREFLTEIAVIGKIHHVNLVRLRGFCAHGPQKLLVYEYMMRGSLDRTLFQGETVLDWKERCEIAVGAARGLAYLHSGCEHKIIHCDVKPENILLHHKSQVKISDFGLSKLLTPEQSGLFTTLRGTRGYLAPEWLTSSGITDKSDVYSYGMVLLEIIRGSKNSSPQTRSNSSAAALSPCPSTWDSAGQRRVYFPLLALEMHVEGKYLELVDPRLVGQVRSHEVEKMVRIALCCVHEDPNLRPSMTNVVGMLEGVVPLVEPRMKSLNFLRFYGRRFAESSTVSERTEPNQLMLYRQPTSSTSSTASYNSFSYVSSQQVSGPR</sequence>
<keyword evidence="3" id="KW-0245">EGF-like domain</keyword>
<dbReference type="PIRSF" id="PIRSF000641">
    <property type="entry name" value="SRK"/>
    <property type="match status" value="1"/>
</dbReference>
<evidence type="ECO:0000256" key="16">
    <source>
        <dbReference type="ARBA" id="ARBA00048679"/>
    </source>
</evidence>
<evidence type="ECO:0000256" key="14">
    <source>
        <dbReference type="ARBA" id="ARBA00023180"/>
    </source>
</evidence>
<evidence type="ECO:0000256" key="1">
    <source>
        <dbReference type="ARBA" id="ARBA00004167"/>
    </source>
</evidence>
<keyword evidence="9 17" id="KW-0067">ATP-binding</keyword>
<dbReference type="PANTHER" id="PTHR47976">
    <property type="entry name" value="G-TYPE LECTIN S-RECEPTOR-LIKE SERINE/THREONINE-PROTEIN KINASE SD2-5"/>
    <property type="match status" value="1"/>
</dbReference>
<evidence type="ECO:0000256" key="19">
    <source>
        <dbReference type="SAM" id="Phobius"/>
    </source>
</evidence>
<comment type="subcellular location">
    <subcellularLocation>
        <location evidence="1">Membrane</location>
        <topology evidence="1">Single-pass membrane protein</topology>
    </subcellularLocation>
</comment>
<comment type="caution">
    <text evidence="23">The sequence shown here is derived from an EMBL/GenBank/DDBJ whole genome shotgun (WGS) entry which is preliminary data.</text>
</comment>
<dbReference type="GO" id="GO:0016020">
    <property type="term" value="C:membrane"/>
    <property type="evidence" value="ECO:0007669"/>
    <property type="project" value="UniProtKB-SubCell"/>
</dbReference>
<proteinExistence type="inferred from homology"/>
<feature type="domain" description="Bulb-type lectin" evidence="22">
    <location>
        <begin position="36"/>
        <end position="154"/>
    </location>
</feature>
<evidence type="ECO:0000313" key="23">
    <source>
        <dbReference type="EMBL" id="KAL1536326.1"/>
    </source>
</evidence>
<gene>
    <name evidence="23" type="ORF">AAHA92_28999</name>
</gene>
<dbReference type="GO" id="GO:0004674">
    <property type="term" value="F:protein serine/threonine kinase activity"/>
    <property type="evidence" value="ECO:0007669"/>
    <property type="project" value="UniProtKB-KW"/>
</dbReference>
<dbReference type="CDD" id="cd14066">
    <property type="entry name" value="STKc_IRAK"/>
    <property type="match status" value="1"/>
</dbReference>
<dbReference type="SMART" id="SM00108">
    <property type="entry name" value="B_lectin"/>
    <property type="match status" value="1"/>
</dbReference>
<evidence type="ECO:0000313" key="24">
    <source>
        <dbReference type="Proteomes" id="UP001567538"/>
    </source>
</evidence>
<keyword evidence="10 19" id="KW-1133">Transmembrane helix</keyword>
<evidence type="ECO:0000256" key="2">
    <source>
        <dbReference type="ARBA" id="ARBA00022527"/>
    </source>
</evidence>
<accession>A0ABD1FWV0</accession>
<dbReference type="SUPFAM" id="SSF56112">
    <property type="entry name" value="Protein kinase-like (PK-like)"/>
    <property type="match status" value="1"/>
</dbReference>
<dbReference type="SUPFAM" id="SSF51110">
    <property type="entry name" value="alpha-D-mannose-specific plant lectins"/>
    <property type="match status" value="1"/>
</dbReference>
<dbReference type="Proteomes" id="UP001567538">
    <property type="component" value="Unassembled WGS sequence"/>
</dbReference>
<dbReference type="PROSITE" id="PS00108">
    <property type="entry name" value="PROTEIN_KINASE_ST"/>
    <property type="match status" value="1"/>
</dbReference>
<dbReference type="PROSITE" id="PS50011">
    <property type="entry name" value="PROTEIN_KINASE_DOM"/>
    <property type="match status" value="1"/>
</dbReference>
<protein>
    <recommendedName>
        <fullName evidence="17">Receptor-like serine/threonine-protein kinase</fullName>
        <ecNumber evidence="17">2.7.11.1</ecNumber>
    </recommendedName>
</protein>
<evidence type="ECO:0000256" key="9">
    <source>
        <dbReference type="ARBA" id="ARBA00022840"/>
    </source>
</evidence>
<comment type="catalytic activity">
    <reaction evidence="16 17">
        <text>L-seryl-[protein] + ATP = O-phospho-L-seryl-[protein] + ADP + H(+)</text>
        <dbReference type="Rhea" id="RHEA:17989"/>
        <dbReference type="Rhea" id="RHEA-COMP:9863"/>
        <dbReference type="Rhea" id="RHEA-COMP:11604"/>
        <dbReference type="ChEBI" id="CHEBI:15378"/>
        <dbReference type="ChEBI" id="CHEBI:29999"/>
        <dbReference type="ChEBI" id="CHEBI:30616"/>
        <dbReference type="ChEBI" id="CHEBI:83421"/>
        <dbReference type="ChEBI" id="CHEBI:456216"/>
        <dbReference type="EC" id="2.7.11.1"/>
    </reaction>
</comment>
<keyword evidence="11 19" id="KW-0472">Membrane</keyword>
<comment type="catalytic activity">
    <reaction evidence="15 17">
        <text>L-threonyl-[protein] + ATP = O-phospho-L-threonyl-[protein] + ADP + H(+)</text>
        <dbReference type="Rhea" id="RHEA:46608"/>
        <dbReference type="Rhea" id="RHEA-COMP:11060"/>
        <dbReference type="Rhea" id="RHEA-COMP:11605"/>
        <dbReference type="ChEBI" id="CHEBI:15378"/>
        <dbReference type="ChEBI" id="CHEBI:30013"/>
        <dbReference type="ChEBI" id="CHEBI:30616"/>
        <dbReference type="ChEBI" id="CHEBI:61977"/>
        <dbReference type="ChEBI" id="CHEBI:456216"/>
        <dbReference type="EC" id="2.7.11.1"/>
    </reaction>
</comment>
<keyword evidence="2 17" id="KW-0723">Serine/threonine-protein kinase</keyword>
<dbReference type="InterPro" id="IPR024171">
    <property type="entry name" value="SRK-like_kinase"/>
</dbReference>
<dbReference type="GO" id="GO:0005524">
    <property type="term" value="F:ATP binding"/>
    <property type="evidence" value="ECO:0007669"/>
    <property type="project" value="UniProtKB-UniRule"/>
</dbReference>
<dbReference type="InterPro" id="IPR036426">
    <property type="entry name" value="Bulb-type_lectin_dom_sf"/>
</dbReference>
<evidence type="ECO:0000256" key="20">
    <source>
        <dbReference type="SAM" id="SignalP"/>
    </source>
</evidence>
<feature type="signal peptide" evidence="20">
    <location>
        <begin position="1"/>
        <end position="25"/>
    </location>
</feature>
<dbReference type="InterPro" id="IPR000719">
    <property type="entry name" value="Prot_kinase_dom"/>
</dbReference>
<evidence type="ECO:0000256" key="6">
    <source>
        <dbReference type="ARBA" id="ARBA00022729"/>
    </source>
</evidence>
<keyword evidence="24" id="KW-1185">Reference proteome</keyword>
<evidence type="ECO:0000256" key="15">
    <source>
        <dbReference type="ARBA" id="ARBA00047899"/>
    </source>
</evidence>
<keyword evidence="5 19" id="KW-0812">Transmembrane</keyword>
<evidence type="ECO:0000256" key="3">
    <source>
        <dbReference type="ARBA" id="ARBA00022536"/>
    </source>
</evidence>
<evidence type="ECO:0000256" key="17">
    <source>
        <dbReference type="PIRNR" id="PIRNR000641"/>
    </source>
</evidence>
<evidence type="ECO:0000256" key="18">
    <source>
        <dbReference type="PROSITE-ProRule" id="PRU10141"/>
    </source>
</evidence>
<keyword evidence="14" id="KW-0325">Glycoprotein</keyword>
<feature type="chain" id="PRO_5044822003" description="Receptor-like serine/threonine-protein kinase" evidence="20">
    <location>
        <begin position="26"/>
        <end position="861"/>
    </location>
</feature>
<dbReference type="InterPro" id="IPR008271">
    <property type="entry name" value="Ser/Thr_kinase_AS"/>
</dbReference>
<feature type="transmembrane region" description="Helical" evidence="19">
    <location>
        <begin position="432"/>
        <end position="457"/>
    </location>
</feature>
<dbReference type="EC" id="2.7.11.1" evidence="17"/>
<dbReference type="InterPro" id="IPR051343">
    <property type="entry name" value="G-type_lectin_kinases/EP1-like"/>
</dbReference>
<dbReference type="Gene3D" id="1.10.510.10">
    <property type="entry name" value="Transferase(Phosphotransferase) domain 1"/>
    <property type="match status" value="1"/>
</dbReference>
<name>A0ABD1FWV0_SALDI</name>